<comment type="caution">
    <text evidence="8">The sequence shown here is derived from an EMBL/GenBank/DDBJ whole genome shotgun (WGS) entry which is preliminary data.</text>
</comment>
<proteinExistence type="predicted"/>
<dbReference type="PROSITE" id="PS50162">
    <property type="entry name" value="RECA_2"/>
    <property type="match status" value="1"/>
</dbReference>
<dbReference type="GO" id="GO:0006281">
    <property type="term" value="P:DNA repair"/>
    <property type="evidence" value="ECO:0007669"/>
    <property type="project" value="UniProtKB-KW"/>
</dbReference>
<dbReference type="PANTHER" id="PTHR46487:SF1">
    <property type="entry name" value="DNA REPAIR PROTEIN XRCC3"/>
    <property type="match status" value="1"/>
</dbReference>
<dbReference type="Proteomes" id="UP001607302">
    <property type="component" value="Unassembled WGS sequence"/>
</dbReference>
<keyword evidence="3" id="KW-0227">DNA damage</keyword>
<evidence type="ECO:0000256" key="3">
    <source>
        <dbReference type="ARBA" id="ARBA00022763"/>
    </source>
</evidence>
<comment type="subcellular location">
    <subcellularLocation>
        <location evidence="1">Nucleus</location>
    </subcellularLocation>
</comment>
<keyword evidence="6" id="KW-0539">Nucleus</keyword>
<dbReference type="Pfam" id="PF08423">
    <property type="entry name" value="Rad51"/>
    <property type="match status" value="1"/>
</dbReference>
<dbReference type="EMBL" id="JAUDFV010000074">
    <property type="protein sequence ID" value="KAL2734099.1"/>
    <property type="molecule type" value="Genomic_DNA"/>
</dbReference>
<keyword evidence="9" id="KW-1185">Reference proteome</keyword>
<evidence type="ECO:0000256" key="2">
    <source>
        <dbReference type="ARBA" id="ARBA00022741"/>
    </source>
</evidence>
<evidence type="ECO:0000256" key="4">
    <source>
        <dbReference type="ARBA" id="ARBA00022840"/>
    </source>
</evidence>
<accession>A0ABD2BNF0</accession>
<reference evidence="8 9" key="1">
    <citation type="journal article" date="2024" name="Ann. Entomol. Soc. Am.">
        <title>Genomic analyses of the southern and eastern yellowjacket wasps (Hymenoptera: Vespidae) reveal evolutionary signatures of social life.</title>
        <authorList>
            <person name="Catto M.A."/>
            <person name="Caine P.B."/>
            <person name="Orr S.E."/>
            <person name="Hunt B.G."/>
            <person name="Goodisman M.A.D."/>
        </authorList>
    </citation>
    <scope>NUCLEOTIDE SEQUENCE [LARGE SCALE GENOMIC DNA]</scope>
    <source>
        <strain evidence="8">233</strain>
        <tissue evidence="8">Head and thorax</tissue>
    </source>
</reference>
<sequence>MEEYSEISAKNLKKQEKFLSTGCSKINKIFNGGIPCQGITQIYGAAGTGKTQLALQLCLTVQLPLSAGGFAAGSAIYISTEAAFPAKRLHELVQNLDVIQDYGNINGDIIYVEHIATIVIKYYLVEDLESSLLHKVPVLLNRQKIRLLIIDSIAAPYRVEEWNNESRNRSRSLRTVGQQLHKLCKNNGVFIVCINQVSAVLENKNKYCDIKEQPALGITWSSMITNSIYFYRKNSIRYASTFLSPYLPCRTIQFEINMSGVKGTE</sequence>
<name>A0ABD2BNF0_VESSQ</name>
<evidence type="ECO:0000256" key="6">
    <source>
        <dbReference type="ARBA" id="ARBA00023242"/>
    </source>
</evidence>
<dbReference type="InterPro" id="IPR020588">
    <property type="entry name" value="RecA_ATP-bd"/>
</dbReference>
<feature type="domain" description="RecA family profile 1" evidence="7">
    <location>
        <begin position="15"/>
        <end position="197"/>
    </location>
</feature>
<keyword evidence="5" id="KW-0234">DNA repair</keyword>
<organism evidence="8 9">
    <name type="scientific">Vespula squamosa</name>
    <name type="common">Southern yellow jacket</name>
    <name type="synonym">Wasp</name>
    <dbReference type="NCBI Taxonomy" id="30214"/>
    <lineage>
        <taxon>Eukaryota</taxon>
        <taxon>Metazoa</taxon>
        <taxon>Ecdysozoa</taxon>
        <taxon>Arthropoda</taxon>
        <taxon>Hexapoda</taxon>
        <taxon>Insecta</taxon>
        <taxon>Pterygota</taxon>
        <taxon>Neoptera</taxon>
        <taxon>Endopterygota</taxon>
        <taxon>Hymenoptera</taxon>
        <taxon>Apocrita</taxon>
        <taxon>Aculeata</taxon>
        <taxon>Vespoidea</taxon>
        <taxon>Vespidae</taxon>
        <taxon>Vespinae</taxon>
        <taxon>Vespula</taxon>
    </lineage>
</organism>
<dbReference type="InterPro" id="IPR027417">
    <property type="entry name" value="P-loop_NTPase"/>
</dbReference>
<dbReference type="PANTHER" id="PTHR46487">
    <property type="entry name" value="DNA REPAIR PROTEIN XRCC3"/>
    <property type="match status" value="1"/>
</dbReference>
<dbReference type="AlphaFoldDB" id="A0ABD2BNF0"/>
<evidence type="ECO:0000256" key="5">
    <source>
        <dbReference type="ARBA" id="ARBA00023204"/>
    </source>
</evidence>
<dbReference type="CDD" id="cd19491">
    <property type="entry name" value="XRCC3"/>
    <property type="match status" value="1"/>
</dbReference>
<keyword evidence="4" id="KW-0067">ATP-binding</keyword>
<evidence type="ECO:0000256" key="1">
    <source>
        <dbReference type="ARBA" id="ARBA00004123"/>
    </source>
</evidence>
<dbReference type="GO" id="GO:0005634">
    <property type="term" value="C:nucleus"/>
    <property type="evidence" value="ECO:0007669"/>
    <property type="project" value="UniProtKB-SubCell"/>
</dbReference>
<dbReference type="InterPro" id="IPR013632">
    <property type="entry name" value="Rad51_C"/>
</dbReference>
<protein>
    <submittedName>
        <fullName evidence="8">DNA repair protein XRCC3-like</fullName>
    </submittedName>
</protein>
<dbReference type="Gene3D" id="3.40.50.300">
    <property type="entry name" value="P-loop containing nucleotide triphosphate hydrolases"/>
    <property type="match status" value="1"/>
</dbReference>
<evidence type="ECO:0000313" key="8">
    <source>
        <dbReference type="EMBL" id="KAL2734099.1"/>
    </source>
</evidence>
<keyword evidence="2" id="KW-0547">Nucleotide-binding</keyword>
<dbReference type="InterPro" id="IPR047348">
    <property type="entry name" value="XRCC3-like_C"/>
</dbReference>
<dbReference type="SUPFAM" id="SSF52540">
    <property type="entry name" value="P-loop containing nucleoside triphosphate hydrolases"/>
    <property type="match status" value="1"/>
</dbReference>
<evidence type="ECO:0000313" key="9">
    <source>
        <dbReference type="Proteomes" id="UP001607302"/>
    </source>
</evidence>
<evidence type="ECO:0000259" key="7">
    <source>
        <dbReference type="PROSITE" id="PS50162"/>
    </source>
</evidence>
<dbReference type="GO" id="GO:0005524">
    <property type="term" value="F:ATP binding"/>
    <property type="evidence" value="ECO:0007669"/>
    <property type="project" value="UniProtKB-KW"/>
</dbReference>
<gene>
    <name evidence="8" type="ORF">V1478_003797</name>
</gene>